<protein>
    <recommendedName>
        <fullName evidence="7">Receptor ligand binding region domain-containing protein</fullName>
    </recommendedName>
</protein>
<gene>
    <name evidence="8" type="ORF">PLEPLA_LOCUS34346</name>
</gene>
<comment type="caution">
    <text evidence="8">The sequence shown here is derived from an EMBL/GenBank/DDBJ whole genome shotgun (WGS) entry which is preliminary data.</text>
</comment>
<feature type="compositionally biased region" description="Basic and acidic residues" evidence="6">
    <location>
        <begin position="83"/>
        <end position="96"/>
    </location>
</feature>
<evidence type="ECO:0000256" key="4">
    <source>
        <dbReference type="ARBA" id="ARBA00023136"/>
    </source>
</evidence>
<evidence type="ECO:0000256" key="3">
    <source>
        <dbReference type="ARBA" id="ARBA00022989"/>
    </source>
</evidence>
<evidence type="ECO:0000256" key="2">
    <source>
        <dbReference type="ARBA" id="ARBA00022692"/>
    </source>
</evidence>
<evidence type="ECO:0000313" key="9">
    <source>
        <dbReference type="Proteomes" id="UP001153269"/>
    </source>
</evidence>
<evidence type="ECO:0000256" key="6">
    <source>
        <dbReference type="SAM" id="MobiDB-lite"/>
    </source>
</evidence>
<dbReference type="PANTHER" id="PTHR24060">
    <property type="entry name" value="METABOTROPIC GLUTAMATE RECEPTOR"/>
    <property type="match status" value="1"/>
</dbReference>
<evidence type="ECO:0000259" key="7">
    <source>
        <dbReference type="Pfam" id="PF01094"/>
    </source>
</evidence>
<dbReference type="EMBL" id="CADEAL010003921">
    <property type="protein sequence ID" value="CAB1446621.1"/>
    <property type="molecule type" value="Genomic_DNA"/>
</dbReference>
<dbReference type="InterPro" id="IPR050726">
    <property type="entry name" value="mGluR"/>
</dbReference>
<organism evidence="8 9">
    <name type="scientific">Pleuronectes platessa</name>
    <name type="common">European plaice</name>
    <dbReference type="NCBI Taxonomy" id="8262"/>
    <lineage>
        <taxon>Eukaryota</taxon>
        <taxon>Metazoa</taxon>
        <taxon>Chordata</taxon>
        <taxon>Craniata</taxon>
        <taxon>Vertebrata</taxon>
        <taxon>Euteleostomi</taxon>
        <taxon>Actinopterygii</taxon>
        <taxon>Neopterygii</taxon>
        <taxon>Teleostei</taxon>
        <taxon>Neoteleostei</taxon>
        <taxon>Acanthomorphata</taxon>
        <taxon>Carangaria</taxon>
        <taxon>Pleuronectiformes</taxon>
        <taxon>Pleuronectoidei</taxon>
        <taxon>Pleuronectidae</taxon>
        <taxon>Pleuronectes</taxon>
    </lineage>
</organism>
<keyword evidence="5" id="KW-0325">Glycoprotein</keyword>
<dbReference type="AlphaFoldDB" id="A0A9N7V6I4"/>
<proteinExistence type="predicted"/>
<dbReference type="InterPro" id="IPR028082">
    <property type="entry name" value="Peripla_BP_I"/>
</dbReference>
<evidence type="ECO:0000256" key="5">
    <source>
        <dbReference type="ARBA" id="ARBA00023180"/>
    </source>
</evidence>
<name>A0A9N7V6I4_PLEPL</name>
<accession>A0A9N7V6I4</accession>
<feature type="compositionally biased region" description="Basic and acidic residues" evidence="6">
    <location>
        <begin position="108"/>
        <end position="119"/>
    </location>
</feature>
<dbReference type="Proteomes" id="UP001153269">
    <property type="component" value="Unassembled WGS sequence"/>
</dbReference>
<dbReference type="Pfam" id="PF01094">
    <property type="entry name" value="ANF_receptor"/>
    <property type="match status" value="1"/>
</dbReference>
<keyword evidence="2" id="KW-0812">Transmembrane</keyword>
<reference evidence="8" key="1">
    <citation type="submission" date="2020-03" db="EMBL/GenBank/DDBJ databases">
        <authorList>
            <person name="Weist P."/>
        </authorList>
    </citation>
    <scope>NUCLEOTIDE SEQUENCE</scope>
</reference>
<feature type="region of interest" description="Disordered" evidence="6">
    <location>
        <begin position="74"/>
        <end position="119"/>
    </location>
</feature>
<evidence type="ECO:0000313" key="8">
    <source>
        <dbReference type="EMBL" id="CAB1446621.1"/>
    </source>
</evidence>
<comment type="subcellular location">
    <subcellularLocation>
        <location evidence="1">Membrane</location>
    </subcellularLocation>
</comment>
<dbReference type="Gene3D" id="3.40.50.2300">
    <property type="match status" value="1"/>
</dbReference>
<dbReference type="SUPFAM" id="SSF53822">
    <property type="entry name" value="Periplasmic binding protein-like I"/>
    <property type="match status" value="1"/>
</dbReference>
<dbReference type="GO" id="GO:0016020">
    <property type="term" value="C:membrane"/>
    <property type="evidence" value="ECO:0007669"/>
    <property type="project" value="UniProtKB-SubCell"/>
</dbReference>
<evidence type="ECO:0000256" key="1">
    <source>
        <dbReference type="ARBA" id="ARBA00004370"/>
    </source>
</evidence>
<keyword evidence="9" id="KW-1185">Reference proteome</keyword>
<sequence>MNPGKALEKVGRDSSYEQEGKVQFVMDAVYAMAHALHRMHRELCYGYPGLCPRMASNIDGKELLSHIRAVNFNGRKRRRRGRDHGDDRRRREDKPARGGGGGDGAHMTSERKRVDAPRR</sequence>
<keyword evidence="4" id="KW-0472">Membrane</keyword>
<dbReference type="InterPro" id="IPR001828">
    <property type="entry name" value="ANF_lig-bd_rcpt"/>
</dbReference>
<feature type="domain" description="Receptor ligand binding region" evidence="7">
    <location>
        <begin position="12"/>
        <end position="74"/>
    </location>
</feature>
<keyword evidence="3" id="KW-1133">Transmembrane helix</keyword>